<dbReference type="Pfam" id="PF13302">
    <property type="entry name" value="Acetyltransf_3"/>
    <property type="match status" value="1"/>
</dbReference>
<dbReference type="SUPFAM" id="SSF55729">
    <property type="entry name" value="Acyl-CoA N-acyltransferases (Nat)"/>
    <property type="match status" value="1"/>
</dbReference>
<keyword evidence="2" id="KW-0808">Transferase</keyword>
<accession>A0A249KS09</accession>
<dbReference type="GO" id="GO:0005737">
    <property type="term" value="C:cytoplasm"/>
    <property type="evidence" value="ECO:0007669"/>
    <property type="project" value="TreeGrafter"/>
</dbReference>
<organism evidence="2 3">
    <name type="scientific">Candidatus Planktophila vernalis</name>
    <dbReference type="NCBI Taxonomy" id="1884907"/>
    <lineage>
        <taxon>Bacteria</taxon>
        <taxon>Bacillati</taxon>
        <taxon>Actinomycetota</taxon>
        <taxon>Actinomycetes</taxon>
        <taxon>Candidatus Nanopelagicales</taxon>
        <taxon>Candidatus Nanopelagicaceae</taxon>
        <taxon>Candidatus Planktophila</taxon>
    </lineage>
</organism>
<dbReference type="InterPro" id="IPR000182">
    <property type="entry name" value="GNAT_dom"/>
</dbReference>
<evidence type="ECO:0000313" key="3">
    <source>
        <dbReference type="Proteomes" id="UP000217186"/>
    </source>
</evidence>
<dbReference type="Proteomes" id="UP000217186">
    <property type="component" value="Chromosome"/>
</dbReference>
<dbReference type="PANTHER" id="PTHR43441">
    <property type="entry name" value="RIBOSOMAL-PROTEIN-SERINE ACETYLTRANSFERASE"/>
    <property type="match status" value="1"/>
</dbReference>
<evidence type="ECO:0000259" key="1">
    <source>
        <dbReference type="PROSITE" id="PS51186"/>
    </source>
</evidence>
<gene>
    <name evidence="2" type="ORF">A7sIIA15_01425</name>
</gene>
<dbReference type="InterPro" id="IPR051908">
    <property type="entry name" value="Ribosomal_N-acetyltransferase"/>
</dbReference>
<dbReference type="GO" id="GO:1990189">
    <property type="term" value="F:protein N-terminal-serine acetyltransferase activity"/>
    <property type="evidence" value="ECO:0007669"/>
    <property type="project" value="TreeGrafter"/>
</dbReference>
<proteinExistence type="predicted"/>
<name>A0A249KS09_9ACTN</name>
<dbReference type="AlphaFoldDB" id="A0A249KS09"/>
<dbReference type="RefSeq" id="WP_095685457.1">
    <property type="nucleotide sequence ID" value="NZ_CP016776.1"/>
</dbReference>
<keyword evidence="3" id="KW-1185">Reference proteome</keyword>
<reference evidence="2 3" key="1">
    <citation type="submission" date="2016-07" db="EMBL/GenBank/DDBJ databases">
        <title>High microdiversification within the ubiquitous acI lineage of Actinobacteria.</title>
        <authorList>
            <person name="Neuenschwander S.M."/>
            <person name="Salcher M."/>
            <person name="Ghai R."/>
            <person name="Pernthaler J."/>
        </authorList>
    </citation>
    <scope>NUCLEOTIDE SEQUENCE [LARGE SCALE GENOMIC DNA]</scope>
    <source>
        <strain evidence="2">MMS-IIA-15</strain>
    </source>
</reference>
<dbReference type="PANTHER" id="PTHR43441:SF2">
    <property type="entry name" value="FAMILY ACETYLTRANSFERASE, PUTATIVE (AFU_ORTHOLOGUE AFUA_7G00850)-RELATED"/>
    <property type="match status" value="1"/>
</dbReference>
<dbReference type="OrthoDB" id="9814648at2"/>
<dbReference type="InterPro" id="IPR016181">
    <property type="entry name" value="Acyl_CoA_acyltransferase"/>
</dbReference>
<feature type="domain" description="N-acetyltransferase" evidence="1">
    <location>
        <begin position="16"/>
        <end position="182"/>
    </location>
</feature>
<protein>
    <submittedName>
        <fullName evidence="2">Acetyltransferase</fullName>
    </submittedName>
</protein>
<dbReference type="PROSITE" id="PS51186">
    <property type="entry name" value="GNAT"/>
    <property type="match status" value="1"/>
</dbReference>
<evidence type="ECO:0000313" key="2">
    <source>
        <dbReference type="EMBL" id="ASY19566.1"/>
    </source>
</evidence>
<dbReference type="KEGG" id="pvn:A7sIIA15_01425"/>
<dbReference type="EMBL" id="CP016776">
    <property type="protein sequence ID" value="ASY19566.1"/>
    <property type="molecule type" value="Genomic_DNA"/>
</dbReference>
<dbReference type="GO" id="GO:0008999">
    <property type="term" value="F:protein-N-terminal-alanine acetyltransferase activity"/>
    <property type="evidence" value="ECO:0007669"/>
    <property type="project" value="TreeGrafter"/>
</dbReference>
<sequence length="190" mass="21325">MIWWPTEVPTLTHGLITLRAPQESDIPAIFEGAQDPLIPIFTRIPSNYSMANAEFYVRERSPNAFANQTELQLALEYGNGEDAKFAGAFSFHSMDLREHVGEIGYWLCAPMRGKGIGSSATKLLTQFGFESIGFERIEAVVNVENIASRRLLEKSGYTLEGIMRKKSRKEDGTQIDMALYAATREDWQGL</sequence>
<dbReference type="Gene3D" id="3.40.630.30">
    <property type="match status" value="1"/>
</dbReference>